<keyword evidence="7 8" id="KW-0472">Membrane</keyword>
<comment type="similarity">
    <text evidence="2">Belongs to the BCCT transporter (TC 2.A.15) family.</text>
</comment>
<dbReference type="PANTHER" id="PTHR30047:SF7">
    <property type="entry name" value="HIGH-AFFINITY CHOLINE TRANSPORT PROTEIN"/>
    <property type="match status" value="1"/>
</dbReference>
<dbReference type="AlphaFoldDB" id="A0A923I483"/>
<dbReference type="Pfam" id="PF02028">
    <property type="entry name" value="BCCT"/>
    <property type="match status" value="1"/>
</dbReference>
<evidence type="ECO:0000256" key="4">
    <source>
        <dbReference type="ARBA" id="ARBA00022475"/>
    </source>
</evidence>
<name>A0A923I483_9FIRM</name>
<proteinExistence type="inferred from homology"/>
<feature type="transmembrane region" description="Helical" evidence="8">
    <location>
        <begin position="12"/>
        <end position="30"/>
    </location>
</feature>
<evidence type="ECO:0000256" key="6">
    <source>
        <dbReference type="ARBA" id="ARBA00022989"/>
    </source>
</evidence>
<dbReference type="InterPro" id="IPR000060">
    <property type="entry name" value="BCCT_transptr"/>
</dbReference>
<evidence type="ECO:0000256" key="5">
    <source>
        <dbReference type="ARBA" id="ARBA00022692"/>
    </source>
</evidence>
<dbReference type="Proteomes" id="UP000616595">
    <property type="component" value="Unassembled WGS sequence"/>
</dbReference>
<keyword evidence="10" id="KW-1185">Reference proteome</keyword>
<evidence type="ECO:0000256" key="8">
    <source>
        <dbReference type="SAM" id="Phobius"/>
    </source>
</evidence>
<reference evidence="9" key="2">
    <citation type="submission" date="2020-10" db="EMBL/GenBank/DDBJ databases">
        <title>Comparative genomics of the Acetobacterium genus.</title>
        <authorList>
            <person name="Marshall C."/>
            <person name="May H."/>
            <person name="Norman S."/>
        </authorList>
    </citation>
    <scope>NUCLEOTIDE SEQUENCE</scope>
    <source>
        <strain evidence="9">DER-2019</strain>
    </source>
</reference>
<accession>A0A923I483</accession>
<evidence type="ECO:0000256" key="3">
    <source>
        <dbReference type="ARBA" id="ARBA00022448"/>
    </source>
</evidence>
<sequence>MQEKQAKNRTVLYVSAGIAIVFVLASMLFTEGTTTVFNLLNSLITTTFGWLYLLAVGLFIVFAIGVAISPFGKIILGKDDDKPEFTNFQWFSMLFGGGMGIGLVFWSVSEPIMHYLTPQIGEGGTQAAMELAMRTTFFHWGLHPWVIFAIGGLGLAYFQFRKDLPFLISSAFYPLIGEKIHGPIGKTIDILAVFATIFGVATSLGLGSTQIATGLEYIWGIKSTPMTVSIIIAVITVIFTLATVSGLHKAMQAAANLKIWLSVAFMVFIFVFGGSVFILNNFTNTLGSYLQNLVGQTFWMGNVEWLNGWTIFYWAWWIAWAPFVGQFVARVSKGRTIREFILAVSLLPSGFSLIWIAIYGGAAFNLNAISGGAIEAAVGADYTTALYALLQQLPLYGITSILAILLIVVCFVGAANSATYVLAMLTSGGDMDPDKKLRAGWGIAQGLITIMLILVGGTSALKALQTASIVAAFPYMLIMIVMCFSIYKALKADYTESQLLLKNNELKDVGSSQTAVDIKE</sequence>
<evidence type="ECO:0000256" key="1">
    <source>
        <dbReference type="ARBA" id="ARBA00004651"/>
    </source>
</evidence>
<keyword evidence="6 8" id="KW-1133">Transmembrane helix</keyword>
<evidence type="ECO:0000313" key="10">
    <source>
        <dbReference type="Proteomes" id="UP000616595"/>
    </source>
</evidence>
<gene>
    <name evidence="9" type="ORF">GH810_10620</name>
</gene>
<feature type="transmembrane region" description="Helical" evidence="8">
    <location>
        <begin position="259"/>
        <end position="279"/>
    </location>
</feature>
<feature type="transmembrane region" description="Helical" evidence="8">
    <location>
        <begin position="137"/>
        <end position="158"/>
    </location>
</feature>
<evidence type="ECO:0000256" key="7">
    <source>
        <dbReference type="ARBA" id="ARBA00023136"/>
    </source>
</evidence>
<feature type="transmembrane region" description="Helical" evidence="8">
    <location>
        <begin position="188"/>
        <end position="206"/>
    </location>
</feature>
<dbReference type="InterPro" id="IPR018093">
    <property type="entry name" value="BCCT_CS"/>
</dbReference>
<feature type="transmembrane region" description="Helical" evidence="8">
    <location>
        <begin position="467"/>
        <end position="487"/>
    </location>
</feature>
<feature type="transmembrane region" description="Helical" evidence="8">
    <location>
        <begin position="88"/>
        <end position="108"/>
    </location>
</feature>
<feature type="transmembrane region" description="Helical" evidence="8">
    <location>
        <begin position="340"/>
        <end position="362"/>
    </location>
</feature>
<comment type="subcellular location">
    <subcellularLocation>
        <location evidence="1">Cell membrane</location>
        <topology evidence="1">Multi-pass membrane protein</topology>
    </subcellularLocation>
</comment>
<feature type="transmembrane region" description="Helical" evidence="8">
    <location>
        <begin position="395"/>
        <end position="418"/>
    </location>
</feature>
<dbReference type="PANTHER" id="PTHR30047">
    <property type="entry name" value="HIGH-AFFINITY CHOLINE TRANSPORT PROTEIN-RELATED"/>
    <property type="match status" value="1"/>
</dbReference>
<keyword evidence="4" id="KW-1003">Cell membrane</keyword>
<feature type="transmembrane region" description="Helical" evidence="8">
    <location>
        <begin position="50"/>
        <end position="76"/>
    </location>
</feature>
<evidence type="ECO:0000256" key="2">
    <source>
        <dbReference type="ARBA" id="ARBA00005658"/>
    </source>
</evidence>
<comment type="caution">
    <text evidence="9">The sequence shown here is derived from an EMBL/GenBank/DDBJ whole genome shotgun (WGS) entry which is preliminary data.</text>
</comment>
<reference evidence="9" key="1">
    <citation type="submission" date="2019-10" db="EMBL/GenBank/DDBJ databases">
        <authorList>
            <person name="Ross D.E."/>
            <person name="Gulliver D."/>
        </authorList>
    </citation>
    <scope>NUCLEOTIDE SEQUENCE</scope>
    <source>
        <strain evidence="9">DER-2019</strain>
    </source>
</reference>
<feature type="transmembrane region" description="Helical" evidence="8">
    <location>
        <begin position="439"/>
        <end position="461"/>
    </location>
</feature>
<dbReference type="GO" id="GO:0022857">
    <property type="term" value="F:transmembrane transporter activity"/>
    <property type="evidence" value="ECO:0007669"/>
    <property type="project" value="InterPro"/>
</dbReference>
<dbReference type="NCBIfam" id="TIGR00842">
    <property type="entry name" value="bcct"/>
    <property type="match status" value="1"/>
</dbReference>
<evidence type="ECO:0000313" key="9">
    <source>
        <dbReference type="EMBL" id="MBC3888765.1"/>
    </source>
</evidence>
<protein>
    <submittedName>
        <fullName evidence="9">BCCT family transporter</fullName>
    </submittedName>
</protein>
<keyword evidence="3" id="KW-0813">Transport</keyword>
<dbReference type="PROSITE" id="PS01303">
    <property type="entry name" value="BCCT"/>
    <property type="match status" value="1"/>
</dbReference>
<keyword evidence="5 8" id="KW-0812">Transmembrane</keyword>
<feature type="transmembrane region" description="Helical" evidence="8">
    <location>
        <begin position="226"/>
        <end position="247"/>
    </location>
</feature>
<organism evidence="9 10">
    <name type="scientific">Acetobacterium paludosum</name>
    <dbReference type="NCBI Taxonomy" id="52693"/>
    <lineage>
        <taxon>Bacteria</taxon>
        <taxon>Bacillati</taxon>
        <taxon>Bacillota</taxon>
        <taxon>Clostridia</taxon>
        <taxon>Eubacteriales</taxon>
        <taxon>Eubacteriaceae</taxon>
        <taxon>Acetobacterium</taxon>
    </lineage>
</organism>
<dbReference type="OrthoDB" id="9775735at2"/>
<dbReference type="EMBL" id="WJBD01000012">
    <property type="protein sequence ID" value="MBC3888765.1"/>
    <property type="molecule type" value="Genomic_DNA"/>
</dbReference>
<dbReference type="GO" id="GO:0005886">
    <property type="term" value="C:plasma membrane"/>
    <property type="evidence" value="ECO:0007669"/>
    <property type="project" value="UniProtKB-SubCell"/>
</dbReference>
<feature type="transmembrane region" description="Helical" evidence="8">
    <location>
        <begin position="311"/>
        <end position="328"/>
    </location>
</feature>
<dbReference type="RefSeq" id="WP_148566056.1">
    <property type="nucleotide sequence ID" value="NZ_RXYA01000003.1"/>
</dbReference>